<protein>
    <recommendedName>
        <fullName evidence="7">Pyridine nucleotide-disulphide oxidoreductase dimerisation domain-containing protein</fullName>
    </recommendedName>
</protein>
<comment type="similarity">
    <text evidence="2">Belongs to the class-III pyridine nucleotide-disulfide oxidoreductase family.</text>
</comment>
<dbReference type="InterPro" id="IPR036188">
    <property type="entry name" value="FAD/NAD-bd_sf"/>
</dbReference>
<evidence type="ECO:0000256" key="6">
    <source>
        <dbReference type="ARBA" id="ARBA00023284"/>
    </source>
</evidence>
<dbReference type="SUPFAM" id="SSF55424">
    <property type="entry name" value="FAD/NAD-linked reductases, dimerisation (C-terminal) domain"/>
    <property type="match status" value="1"/>
</dbReference>
<dbReference type="InterPro" id="IPR050260">
    <property type="entry name" value="FAD-bd_OxRdtase"/>
</dbReference>
<dbReference type="RefSeq" id="WP_281748799.1">
    <property type="nucleotide sequence ID" value="NZ_AP026933.1"/>
</dbReference>
<gene>
    <name evidence="8" type="ORF">SHM_00830</name>
</gene>
<evidence type="ECO:0000256" key="5">
    <source>
        <dbReference type="ARBA" id="ARBA00023002"/>
    </source>
</evidence>
<evidence type="ECO:0000256" key="4">
    <source>
        <dbReference type="ARBA" id="ARBA00022827"/>
    </source>
</evidence>
<evidence type="ECO:0000313" key="9">
    <source>
        <dbReference type="Proteomes" id="UP001163387"/>
    </source>
</evidence>
<sequence length="167" mass="18732">MYSGGDCAQIYSQFDKSSIYVPLATNANKMARIIADNIKNPEHKYPGTLGSSILGVGNLEITKTGSFDTIDKNKIGSVYIKDYDLPRYLKQSRPLYLKLFYDKTNFQLLAAQMAGYNHATLRINALATAIWNKMDIRDLQNLDLVYSPPFARTSDIIHIASRKVTSS</sequence>
<feature type="domain" description="Pyridine nucleotide-disulphide oxidoreductase dimerisation" evidence="7">
    <location>
        <begin position="74"/>
        <end position="151"/>
    </location>
</feature>
<dbReference type="Gene3D" id="3.50.50.60">
    <property type="entry name" value="FAD/NAD(P)-binding domain"/>
    <property type="match status" value="2"/>
</dbReference>
<dbReference type="InterPro" id="IPR004099">
    <property type="entry name" value="Pyr_nucl-diS_OxRdtase_dimer"/>
</dbReference>
<evidence type="ECO:0000259" key="7">
    <source>
        <dbReference type="Pfam" id="PF02852"/>
    </source>
</evidence>
<comment type="cofactor">
    <cofactor evidence="1">
        <name>FAD</name>
        <dbReference type="ChEBI" id="CHEBI:57692"/>
    </cofactor>
</comment>
<keyword evidence="6" id="KW-0676">Redox-active center</keyword>
<evidence type="ECO:0000256" key="1">
    <source>
        <dbReference type="ARBA" id="ARBA00001974"/>
    </source>
</evidence>
<evidence type="ECO:0000256" key="3">
    <source>
        <dbReference type="ARBA" id="ARBA00022630"/>
    </source>
</evidence>
<dbReference type="EMBL" id="AP026933">
    <property type="protein sequence ID" value="BDT02437.1"/>
    <property type="molecule type" value="Genomic_DNA"/>
</dbReference>
<dbReference type="PANTHER" id="PTHR43429">
    <property type="entry name" value="PYRIDINE NUCLEOTIDE-DISULFIDE OXIDOREDUCTASE DOMAIN-CONTAINING"/>
    <property type="match status" value="1"/>
</dbReference>
<dbReference type="Pfam" id="PF02852">
    <property type="entry name" value="Pyr_redox_dim"/>
    <property type="match status" value="1"/>
</dbReference>
<accession>A0ABN6SVW7</accession>
<name>A0ABN6SVW7_9MOLU</name>
<dbReference type="Proteomes" id="UP001163387">
    <property type="component" value="Chromosome"/>
</dbReference>
<proteinExistence type="inferred from homology"/>
<dbReference type="InterPro" id="IPR016156">
    <property type="entry name" value="FAD/NAD-linked_Rdtase_dimer_sf"/>
</dbReference>
<reference evidence="8 9" key="1">
    <citation type="journal article" date="2022" name="Front. Microbiol.">
        <title>Male-killing mechanisms vary between Spiroplasma species.</title>
        <authorList>
            <person name="Arai H."/>
            <person name="Inoue M."/>
            <person name="Kageyama D."/>
        </authorList>
    </citation>
    <scope>NUCLEOTIDE SEQUENCE [LARGE SCALE GENOMIC DNA]</scope>
    <source>
        <strain evidence="9">sHm</strain>
    </source>
</reference>
<keyword evidence="5" id="KW-0560">Oxidoreductase</keyword>
<organism evidence="8 9">
    <name type="scientific">Spiroplasma ixodetis</name>
    <dbReference type="NCBI Taxonomy" id="2141"/>
    <lineage>
        <taxon>Bacteria</taxon>
        <taxon>Bacillati</taxon>
        <taxon>Mycoplasmatota</taxon>
        <taxon>Mollicutes</taxon>
        <taxon>Entomoplasmatales</taxon>
        <taxon>Spiroplasmataceae</taxon>
        <taxon>Spiroplasma</taxon>
    </lineage>
</organism>
<dbReference type="PANTHER" id="PTHR43429:SF1">
    <property type="entry name" value="NAD(P)H SULFUR OXIDOREDUCTASE (COA-DEPENDENT)"/>
    <property type="match status" value="1"/>
</dbReference>
<keyword evidence="3" id="KW-0285">Flavoprotein</keyword>
<evidence type="ECO:0000313" key="8">
    <source>
        <dbReference type="EMBL" id="BDT02437.1"/>
    </source>
</evidence>
<keyword evidence="9" id="KW-1185">Reference proteome</keyword>
<evidence type="ECO:0000256" key="2">
    <source>
        <dbReference type="ARBA" id="ARBA00009130"/>
    </source>
</evidence>
<keyword evidence="4" id="KW-0274">FAD</keyword>